<dbReference type="InterPro" id="IPR038955">
    <property type="entry name" value="PriA/CPL1_fungi"/>
</dbReference>
<dbReference type="PANTHER" id="PTHR35192:SF2">
    <property type="entry name" value="APPLE DOMAIN-CONTAINING PROTEIN"/>
    <property type="match status" value="1"/>
</dbReference>
<name>A0AAX4KX15_9TREE</name>
<dbReference type="Pfam" id="PF21671">
    <property type="entry name" value="CPL1-like"/>
    <property type="match status" value="1"/>
</dbReference>
<accession>A0AAX4KX15</accession>
<feature type="domain" description="Protein CPL1-like" evidence="1">
    <location>
        <begin position="131"/>
        <end position="199"/>
    </location>
</feature>
<reference evidence="2 3" key="1">
    <citation type="submission" date="2024-01" db="EMBL/GenBank/DDBJ databases">
        <title>Comparative genomics of Cryptococcus and Kwoniella reveals pathogenesis evolution and contrasting modes of karyotype evolution via chromosome fusion or intercentromeric recombination.</title>
        <authorList>
            <person name="Coelho M.A."/>
            <person name="David-Palma M."/>
            <person name="Shea T."/>
            <person name="Bowers K."/>
            <person name="McGinley-Smith S."/>
            <person name="Mohammad A.W."/>
            <person name="Gnirke A."/>
            <person name="Yurkov A.M."/>
            <person name="Nowrousian M."/>
            <person name="Sun S."/>
            <person name="Cuomo C.A."/>
            <person name="Heitman J."/>
        </authorList>
    </citation>
    <scope>NUCLEOTIDE SEQUENCE [LARGE SCALE GENOMIC DNA]</scope>
    <source>
        <strain evidence="2 3">PYCC6329</strain>
    </source>
</reference>
<proteinExistence type="predicted"/>
<dbReference type="InterPro" id="IPR048661">
    <property type="entry name" value="CPL1-like"/>
</dbReference>
<evidence type="ECO:0000259" key="1">
    <source>
        <dbReference type="Pfam" id="PF21671"/>
    </source>
</evidence>
<dbReference type="PANTHER" id="PTHR35192">
    <property type="entry name" value="PROTEIN, PUTATIVE-RELATED"/>
    <property type="match status" value="1"/>
</dbReference>
<dbReference type="GeneID" id="91107278"/>
<keyword evidence="3" id="KW-1185">Reference proteome</keyword>
<dbReference type="RefSeq" id="XP_066088309.1">
    <property type="nucleotide sequence ID" value="XM_066232212.1"/>
</dbReference>
<dbReference type="KEGG" id="ker:91107278"/>
<evidence type="ECO:0000313" key="2">
    <source>
        <dbReference type="EMBL" id="WWD10342.1"/>
    </source>
</evidence>
<gene>
    <name evidence="2" type="ORF">V865_008477</name>
</gene>
<protein>
    <recommendedName>
        <fullName evidence="1">Protein CPL1-like domain-containing protein</fullName>
    </recommendedName>
</protein>
<evidence type="ECO:0000313" key="3">
    <source>
        <dbReference type="Proteomes" id="UP001358614"/>
    </source>
</evidence>
<dbReference type="AlphaFoldDB" id="A0AAX4KX15"/>
<dbReference type="EMBL" id="CP144091">
    <property type="protein sequence ID" value="WWD10342.1"/>
    <property type="molecule type" value="Genomic_DNA"/>
</dbReference>
<sequence length="207" mass="22882">MTEQTSFQSHYDDNCHTAPFPNPGAQVTDIYQCFELCSTWKYAVMTFAQTQSPAHCRCADNDQTWFNQPVTDCNSPGAWVPYRQIAPPTSSAAVIRRRKDDQHRLKVEGLSQKCPQGQRACRVPEGSDEAYECIDTSHELESCGGCIRGEMGIAYDSASSRLPIGVDCTLISGITANGVACFESRCVAFDCEAGYLLVDQQCVRKEL</sequence>
<organism evidence="2 3">
    <name type="scientific">Kwoniella europaea PYCC6329</name>
    <dbReference type="NCBI Taxonomy" id="1423913"/>
    <lineage>
        <taxon>Eukaryota</taxon>
        <taxon>Fungi</taxon>
        <taxon>Dikarya</taxon>
        <taxon>Basidiomycota</taxon>
        <taxon>Agaricomycotina</taxon>
        <taxon>Tremellomycetes</taxon>
        <taxon>Tremellales</taxon>
        <taxon>Cryptococcaceae</taxon>
        <taxon>Kwoniella</taxon>
    </lineage>
</organism>
<dbReference type="Proteomes" id="UP001358614">
    <property type="component" value="Chromosome 3"/>
</dbReference>